<reference evidence="17" key="1">
    <citation type="submission" date="2025-08" db="UniProtKB">
        <authorList>
            <consortium name="RefSeq"/>
        </authorList>
    </citation>
    <scope>IDENTIFICATION</scope>
</reference>
<keyword evidence="8" id="KW-0805">Transcription regulation</keyword>
<dbReference type="KEGG" id="muo:115463183"/>
<dbReference type="SMART" id="SM00349">
    <property type="entry name" value="KRAB"/>
    <property type="match status" value="1"/>
</dbReference>
<dbReference type="InterPro" id="IPR001909">
    <property type="entry name" value="KRAB"/>
</dbReference>
<dbReference type="PANTHER" id="PTHR23226">
    <property type="entry name" value="ZINC FINGER AND SCAN DOMAIN-CONTAINING"/>
    <property type="match status" value="1"/>
</dbReference>
<evidence type="ECO:0000256" key="5">
    <source>
        <dbReference type="ARBA" id="ARBA00022737"/>
    </source>
</evidence>
<dbReference type="AlphaFoldDB" id="A0A6P7XGE2"/>
<dbReference type="InterPro" id="IPR036051">
    <property type="entry name" value="KRAB_dom_sf"/>
</dbReference>
<evidence type="ECO:0000256" key="10">
    <source>
        <dbReference type="ARBA" id="ARBA00023163"/>
    </source>
</evidence>
<dbReference type="RefSeq" id="XP_030049324.1">
    <property type="nucleotide sequence ID" value="XM_030193464.1"/>
</dbReference>
<comment type="similarity">
    <text evidence="3">Belongs to the krueppel C2H2-type zinc-finger protein family.</text>
</comment>
<dbReference type="PROSITE" id="PS50805">
    <property type="entry name" value="KRAB"/>
    <property type="match status" value="1"/>
</dbReference>
<evidence type="ECO:0000256" key="6">
    <source>
        <dbReference type="ARBA" id="ARBA00022771"/>
    </source>
</evidence>
<dbReference type="PANTHER" id="PTHR23226:SF433">
    <property type="entry name" value="ZINC FINGER PROTEIN OZF-LIKE"/>
    <property type="match status" value="1"/>
</dbReference>
<dbReference type="PROSITE" id="PS00028">
    <property type="entry name" value="ZINC_FINGER_C2H2_1"/>
    <property type="match status" value="6"/>
</dbReference>
<evidence type="ECO:0000256" key="12">
    <source>
        <dbReference type="PROSITE-ProRule" id="PRU00042"/>
    </source>
</evidence>
<keyword evidence="16" id="KW-1185">Reference proteome</keyword>
<dbReference type="GO" id="GO:0008270">
    <property type="term" value="F:zinc ion binding"/>
    <property type="evidence" value="ECO:0007669"/>
    <property type="project" value="UniProtKB-KW"/>
</dbReference>
<evidence type="ECO:0000256" key="3">
    <source>
        <dbReference type="ARBA" id="ARBA00006991"/>
    </source>
</evidence>
<feature type="domain" description="C2H2-type" evidence="14">
    <location>
        <begin position="329"/>
        <end position="356"/>
    </location>
</feature>
<keyword evidence="9" id="KW-0238">DNA-binding</keyword>
<gene>
    <name evidence="17" type="primary">LOC115463183</name>
</gene>
<accession>A0A6P7XGE2</accession>
<evidence type="ECO:0000256" key="2">
    <source>
        <dbReference type="ARBA" id="ARBA00004123"/>
    </source>
</evidence>
<dbReference type="FunFam" id="3.30.160.60:FF:002343">
    <property type="entry name" value="Zinc finger protein 33A"/>
    <property type="match status" value="3"/>
</dbReference>
<evidence type="ECO:0000313" key="17">
    <source>
        <dbReference type="RefSeq" id="XP_030049324.1"/>
    </source>
</evidence>
<comment type="function">
    <text evidence="1">May be involved in transcriptional regulation.</text>
</comment>
<keyword evidence="5" id="KW-0677">Repeat</keyword>
<name>A0A6P7XGE2_9AMPH</name>
<dbReference type="SUPFAM" id="SSF57667">
    <property type="entry name" value="beta-beta-alpha zinc fingers"/>
    <property type="match status" value="3"/>
</dbReference>
<dbReference type="Gene3D" id="6.10.140.140">
    <property type="match status" value="1"/>
</dbReference>
<keyword evidence="6 12" id="KW-0863">Zinc-finger</keyword>
<feature type="domain" description="C2H2-type" evidence="14">
    <location>
        <begin position="245"/>
        <end position="272"/>
    </location>
</feature>
<dbReference type="SUPFAM" id="SSF109640">
    <property type="entry name" value="KRAB domain (Kruppel-associated box)"/>
    <property type="match status" value="1"/>
</dbReference>
<keyword evidence="11" id="KW-0539">Nucleus</keyword>
<evidence type="ECO:0000259" key="14">
    <source>
        <dbReference type="PROSITE" id="PS50157"/>
    </source>
</evidence>
<proteinExistence type="inferred from homology"/>
<organism evidence="16 17">
    <name type="scientific">Microcaecilia unicolor</name>
    <dbReference type="NCBI Taxonomy" id="1415580"/>
    <lineage>
        <taxon>Eukaryota</taxon>
        <taxon>Metazoa</taxon>
        <taxon>Chordata</taxon>
        <taxon>Craniata</taxon>
        <taxon>Vertebrata</taxon>
        <taxon>Euteleostomi</taxon>
        <taxon>Amphibia</taxon>
        <taxon>Gymnophiona</taxon>
        <taxon>Siphonopidae</taxon>
        <taxon>Microcaecilia</taxon>
    </lineage>
</organism>
<dbReference type="Pfam" id="PF01352">
    <property type="entry name" value="KRAB"/>
    <property type="match status" value="1"/>
</dbReference>
<evidence type="ECO:0000313" key="16">
    <source>
        <dbReference type="Proteomes" id="UP000515156"/>
    </source>
</evidence>
<evidence type="ECO:0000256" key="7">
    <source>
        <dbReference type="ARBA" id="ARBA00022833"/>
    </source>
</evidence>
<feature type="compositionally biased region" description="Basic and acidic residues" evidence="13">
    <location>
        <begin position="89"/>
        <end position="109"/>
    </location>
</feature>
<dbReference type="InParanoid" id="A0A6P7XGE2"/>
<dbReference type="FunFam" id="3.30.160.60:FF:001480">
    <property type="entry name" value="Si:cabz01071911.3"/>
    <property type="match status" value="1"/>
</dbReference>
<dbReference type="SMART" id="SM00355">
    <property type="entry name" value="ZnF_C2H2"/>
    <property type="match status" value="6"/>
</dbReference>
<evidence type="ECO:0000256" key="11">
    <source>
        <dbReference type="ARBA" id="ARBA00023242"/>
    </source>
</evidence>
<dbReference type="InterPro" id="IPR036236">
    <property type="entry name" value="Znf_C2H2_sf"/>
</dbReference>
<feature type="region of interest" description="Disordered" evidence="13">
    <location>
        <begin position="88"/>
        <end position="180"/>
    </location>
</feature>
<dbReference type="Pfam" id="PF00096">
    <property type="entry name" value="zf-C2H2"/>
    <property type="match status" value="4"/>
</dbReference>
<feature type="compositionally biased region" description="Basic and acidic residues" evidence="13">
    <location>
        <begin position="122"/>
        <end position="156"/>
    </location>
</feature>
<dbReference type="GeneID" id="115463183"/>
<comment type="subcellular location">
    <subcellularLocation>
        <location evidence="2">Nucleus</location>
    </subcellularLocation>
</comment>
<dbReference type="FunFam" id="3.30.160.60:FF:000966">
    <property type="entry name" value="ZFP90 zinc finger protein"/>
    <property type="match status" value="1"/>
</dbReference>
<dbReference type="PROSITE" id="PS50157">
    <property type="entry name" value="ZINC_FINGER_C2H2_2"/>
    <property type="match status" value="6"/>
</dbReference>
<evidence type="ECO:0000256" key="4">
    <source>
        <dbReference type="ARBA" id="ARBA00022723"/>
    </source>
</evidence>
<feature type="domain" description="C2H2-type" evidence="14">
    <location>
        <begin position="273"/>
        <end position="300"/>
    </location>
</feature>
<dbReference type="GO" id="GO:0000978">
    <property type="term" value="F:RNA polymerase II cis-regulatory region sequence-specific DNA binding"/>
    <property type="evidence" value="ECO:0007669"/>
    <property type="project" value="TreeGrafter"/>
</dbReference>
<dbReference type="Proteomes" id="UP000515156">
    <property type="component" value="Chromosome 1"/>
</dbReference>
<feature type="domain" description="C2H2-type" evidence="14">
    <location>
        <begin position="217"/>
        <end position="244"/>
    </location>
</feature>
<feature type="domain" description="KRAB" evidence="15">
    <location>
        <begin position="40"/>
        <end position="133"/>
    </location>
</feature>
<feature type="domain" description="C2H2-type" evidence="14">
    <location>
        <begin position="189"/>
        <end position="216"/>
    </location>
</feature>
<evidence type="ECO:0000256" key="8">
    <source>
        <dbReference type="ARBA" id="ARBA00023015"/>
    </source>
</evidence>
<feature type="domain" description="C2H2-type" evidence="14">
    <location>
        <begin position="301"/>
        <end position="328"/>
    </location>
</feature>
<keyword evidence="7" id="KW-0862">Zinc</keyword>
<evidence type="ECO:0000256" key="9">
    <source>
        <dbReference type="ARBA" id="ARBA00023125"/>
    </source>
</evidence>
<keyword evidence="4" id="KW-0479">Metal-binding</keyword>
<evidence type="ECO:0000259" key="15">
    <source>
        <dbReference type="PROSITE" id="PS50805"/>
    </source>
</evidence>
<dbReference type="Gene3D" id="3.30.160.60">
    <property type="entry name" value="Classic Zinc Finger"/>
    <property type="match status" value="6"/>
</dbReference>
<evidence type="ECO:0000256" key="1">
    <source>
        <dbReference type="ARBA" id="ARBA00003767"/>
    </source>
</evidence>
<dbReference type="GO" id="GO:0000981">
    <property type="term" value="F:DNA-binding transcription factor activity, RNA polymerase II-specific"/>
    <property type="evidence" value="ECO:0007669"/>
    <property type="project" value="TreeGrafter"/>
</dbReference>
<sequence length="373" mass="43407">MLIPGTHPAKLEGASRGARAEAMEKGRRMAAGLSAQQMRVTFEDIAVSFSQEEWECLDEGQKELYREVMEENYETLMFLADNEVTQGKVTEENRKEHPLQWKLRPRDVDVSQGTEWGKSGRSHQESQKKRRHPEGDLPDRVTKCERRDREQTNIHEHQRHLRAETPFQNKSEPKTSDLHQTARKGKEFLVCETCGKSFNRECHLICHKRNHTGERPFSCTECGKCFNRKDSLRIHQKIHTGEKPFQCNECGKWFLLKQQLAVHQKIHTGEKPFACTECGKCFGLRKQLVVHHRTHTGERAFPCTECTKAFTRKECLEKHLRIHTGEKPFPCKECGELFRRKDLLALHLRNHQGMQKPREKLFKHVLNVGKGSL</sequence>
<dbReference type="GO" id="GO:0005634">
    <property type="term" value="C:nucleus"/>
    <property type="evidence" value="ECO:0007669"/>
    <property type="project" value="UniProtKB-SubCell"/>
</dbReference>
<evidence type="ECO:0000256" key="13">
    <source>
        <dbReference type="SAM" id="MobiDB-lite"/>
    </source>
</evidence>
<dbReference type="OrthoDB" id="6077919at2759"/>
<keyword evidence="10" id="KW-0804">Transcription</keyword>
<dbReference type="CDD" id="cd07765">
    <property type="entry name" value="KRAB_A-box"/>
    <property type="match status" value="1"/>
</dbReference>
<protein>
    <submittedName>
        <fullName evidence="17">Gastrula zinc finger protein xLCGF3.1-like isoform X1</fullName>
    </submittedName>
</protein>
<dbReference type="InterPro" id="IPR013087">
    <property type="entry name" value="Znf_C2H2_type"/>
</dbReference>